<dbReference type="EMBL" id="JAMXHT010000005">
    <property type="protein sequence ID" value="MCO5399350.1"/>
    <property type="molecule type" value="Genomic_DNA"/>
</dbReference>
<accession>A0ABT1ALN6</accession>
<keyword evidence="3" id="KW-0969">Cilium</keyword>
<dbReference type="Pfam" id="PF12945">
    <property type="entry name" value="PilZNR"/>
    <property type="match status" value="1"/>
</dbReference>
<feature type="domain" description="PilZ" evidence="1">
    <location>
        <begin position="177"/>
        <end position="291"/>
    </location>
</feature>
<evidence type="ECO:0000259" key="2">
    <source>
        <dbReference type="Pfam" id="PF12945"/>
    </source>
</evidence>
<dbReference type="InterPro" id="IPR009926">
    <property type="entry name" value="T3SS_YcgR_PilZN"/>
</dbReference>
<dbReference type="Pfam" id="PF07238">
    <property type="entry name" value="PilZ"/>
    <property type="match status" value="1"/>
</dbReference>
<comment type="caution">
    <text evidence="3">The sequence shown here is derived from an EMBL/GenBank/DDBJ whole genome shotgun (WGS) entry which is preliminary data.</text>
</comment>
<gene>
    <name evidence="3" type="ORF">NG900_14225</name>
</gene>
<name>A0ABT1ALN6_9RALS</name>
<evidence type="ECO:0000259" key="1">
    <source>
        <dbReference type="Pfam" id="PF07238"/>
    </source>
</evidence>
<evidence type="ECO:0000313" key="3">
    <source>
        <dbReference type="EMBL" id="MCO5399350.1"/>
    </source>
</evidence>
<feature type="domain" description="Type III secretion system flagellar brake protein YcgR PilZN" evidence="2">
    <location>
        <begin position="85"/>
        <end position="168"/>
    </location>
</feature>
<keyword evidence="3" id="KW-0966">Cell projection</keyword>
<dbReference type="SUPFAM" id="SSF141371">
    <property type="entry name" value="PilZ domain-like"/>
    <property type="match status" value="1"/>
</dbReference>
<reference evidence="3" key="1">
    <citation type="submission" date="2022-06" db="EMBL/GenBank/DDBJ databases">
        <authorList>
            <person name="Lu C.-H."/>
        </authorList>
    </citation>
    <scope>NUCLEOTIDE SEQUENCE</scope>
    <source>
        <strain evidence="3">21MJYT02-11</strain>
    </source>
</reference>
<proteinExistence type="predicted"/>
<keyword evidence="4" id="KW-1185">Reference proteome</keyword>
<reference evidence="3" key="2">
    <citation type="journal article" date="2023" name="Front. Microbiol.">
        <title>Ralstonia chuxiongensis sp. nov., Ralstonia mojiangensis sp. nov., and Ralstonia soli sp. nov., isolated from tobacco fields, are three novel species in the family Burkholderiaceae.</title>
        <authorList>
            <person name="Lu C.H."/>
            <person name="Zhang Y.Y."/>
            <person name="Jiang N."/>
            <person name="Chen W."/>
            <person name="Shao X."/>
            <person name="Zhao Z.M."/>
            <person name="Lu W.L."/>
            <person name="Hu X."/>
            <person name="Xi Y.X."/>
            <person name="Zou S.Y."/>
            <person name="Wei Q.J."/>
            <person name="Lin Z.L."/>
            <person name="Gong L."/>
            <person name="Gai X.T."/>
            <person name="Zhang L.Q."/>
            <person name="Li J.Y."/>
            <person name="Jin Y."/>
            <person name="Xia Z.Y."/>
        </authorList>
    </citation>
    <scope>NUCLEOTIDE SEQUENCE</scope>
    <source>
        <strain evidence="3">21MJYT02-11</strain>
    </source>
</reference>
<dbReference type="InterPro" id="IPR009875">
    <property type="entry name" value="PilZ_domain"/>
</dbReference>
<dbReference type="RefSeq" id="WP_252681427.1">
    <property type="nucleotide sequence ID" value="NZ_JAMXHT010000005.1"/>
</dbReference>
<sequence length="296" mass="31188">MTHATRPLRPDDVPIGQPLPFALVDGAGRLLLSAGVVVPDAEAVRLIFLHGAVMAAAEAEDAPNAAPPVESAEGKPRLGATGLSIGTVLQVQEKSAPLRGPMPCRLIGYIEGEAIFITQPADSQRTLRPEVRDMLLLRGFSGREVVSMMCSVVATGQFPAPYVVLSMPAKVHKMPLRSAKRVQVRIGAMVRAQGDGRGEGQAASPAGRVAMLRDICLNGALVQSAGATFAAGEQLALEFSAYVDGQQEDFSIAGRVASTAPVQDGPPGFPSFGVEFSLSKEQTARLSRLIIERLDE</sequence>
<organism evidence="3 4">
    <name type="scientific">Ralstonia soli</name>
    <dbReference type="NCBI Taxonomy" id="2953896"/>
    <lineage>
        <taxon>Bacteria</taxon>
        <taxon>Pseudomonadati</taxon>
        <taxon>Pseudomonadota</taxon>
        <taxon>Betaproteobacteria</taxon>
        <taxon>Burkholderiales</taxon>
        <taxon>Burkholderiaceae</taxon>
        <taxon>Ralstonia</taxon>
    </lineage>
</organism>
<keyword evidence="3" id="KW-0282">Flagellum</keyword>
<evidence type="ECO:0000313" key="4">
    <source>
        <dbReference type="Proteomes" id="UP001162811"/>
    </source>
</evidence>
<protein>
    <submittedName>
        <fullName evidence="3">Flagellar brake protein</fullName>
    </submittedName>
</protein>
<dbReference type="Proteomes" id="UP001162811">
    <property type="component" value="Unassembled WGS sequence"/>
</dbReference>